<dbReference type="GO" id="GO:0006310">
    <property type="term" value="P:DNA recombination"/>
    <property type="evidence" value="ECO:0007669"/>
    <property type="project" value="UniProtKB-KW"/>
</dbReference>
<evidence type="ECO:0000259" key="5">
    <source>
        <dbReference type="PROSITE" id="PS51898"/>
    </source>
</evidence>
<dbReference type="Gene3D" id="3.30.160.390">
    <property type="entry name" value="Integrase, DNA-binding domain"/>
    <property type="match status" value="1"/>
</dbReference>
<keyword evidence="7" id="KW-1185">Reference proteome</keyword>
<protein>
    <submittedName>
        <fullName evidence="6">Integrase</fullName>
    </submittedName>
</protein>
<dbReference type="Gene3D" id="1.10.443.10">
    <property type="entry name" value="Intergrase catalytic core"/>
    <property type="match status" value="1"/>
</dbReference>
<dbReference type="STRING" id="314285.KT71_14144"/>
<dbReference type="EMBL" id="AAOA02000001">
    <property type="protein sequence ID" value="EAQ97717.1"/>
    <property type="molecule type" value="Genomic_DNA"/>
</dbReference>
<dbReference type="InterPro" id="IPR025166">
    <property type="entry name" value="Integrase_DNA_bind_dom"/>
</dbReference>
<dbReference type="InterPro" id="IPR050808">
    <property type="entry name" value="Phage_Integrase"/>
</dbReference>
<gene>
    <name evidence="6" type="ORF">KT71_14144</name>
</gene>
<dbReference type="PANTHER" id="PTHR30629">
    <property type="entry name" value="PROPHAGE INTEGRASE"/>
    <property type="match status" value="1"/>
</dbReference>
<evidence type="ECO:0000313" key="7">
    <source>
        <dbReference type="Proteomes" id="UP000019205"/>
    </source>
</evidence>
<evidence type="ECO:0000256" key="2">
    <source>
        <dbReference type="ARBA" id="ARBA00022908"/>
    </source>
</evidence>
<dbReference type="OrthoDB" id="9795573at2"/>
<dbReference type="PROSITE" id="PS51898">
    <property type="entry name" value="TYR_RECOMBINASE"/>
    <property type="match status" value="1"/>
</dbReference>
<keyword evidence="4" id="KW-0233">DNA recombination</keyword>
<name>A4A7S2_9GAMM</name>
<organism evidence="6 7">
    <name type="scientific">Congregibacter litoralis KT71</name>
    <dbReference type="NCBI Taxonomy" id="314285"/>
    <lineage>
        <taxon>Bacteria</taxon>
        <taxon>Pseudomonadati</taxon>
        <taxon>Pseudomonadota</taxon>
        <taxon>Gammaproteobacteria</taxon>
        <taxon>Cellvibrionales</taxon>
        <taxon>Halieaceae</taxon>
        <taxon>Congregibacter</taxon>
    </lineage>
</organism>
<dbReference type="Pfam" id="PF00589">
    <property type="entry name" value="Phage_integrase"/>
    <property type="match status" value="1"/>
</dbReference>
<feature type="domain" description="Tyr recombinase" evidence="5">
    <location>
        <begin position="225"/>
        <end position="399"/>
    </location>
</feature>
<dbReference type="SUPFAM" id="SSF56349">
    <property type="entry name" value="DNA breaking-rejoining enzymes"/>
    <property type="match status" value="1"/>
</dbReference>
<keyword evidence="3" id="KW-0238">DNA-binding</keyword>
<reference evidence="6 7" key="2">
    <citation type="journal article" date="2009" name="PLoS ONE">
        <title>The photosynthetic apparatus and its regulation in the aerobic gammaproteobacterium Congregibacter litoralis gen. nov., sp. nov.</title>
        <authorList>
            <person name="Spring S."/>
            <person name="Lunsdorf H."/>
            <person name="Fuchs B.M."/>
            <person name="Tindall B.J."/>
        </authorList>
    </citation>
    <scope>NUCLEOTIDE SEQUENCE [LARGE SCALE GENOMIC DNA]</scope>
    <source>
        <strain evidence="6">KT71</strain>
    </source>
</reference>
<dbReference type="eggNOG" id="COG0582">
    <property type="taxonomic scope" value="Bacteria"/>
</dbReference>
<dbReference type="Gene3D" id="1.10.150.130">
    <property type="match status" value="1"/>
</dbReference>
<evidence type="ECO:0000256" key="3">
    <source>
        <dbReference type="ARBA" id="ARBA00023125"/>
    </source>
</evidence>
<evidence type="ECO:0000256" key="1">
    <source>
        <dbReference type="ARBA" id="ARBA00008857"/>
    </source>
</evidence>
<dbReference type="InterPro" id="IPR002104">
    <property type="entry name" value="Integrase_catalytic"/>
</dbReference>
<dbReference type="GO" id="GO:0015074">
    <property type="term" value="P:DNA integration"/>
    <property type="evidence" value="ECO:0007669"/>
    <property type="project" value="UniProtKB-KW"/>
</dbReference>
<dbReference type="CDD" id="cd00801">
    <property type="entry name" value="INT_P4_C"/>
    <property type="match status" value="1"/>
</dbReference>
<dbReference type="RefSeq" id="WP_008295263.1">
    <property type="nucleotide sequence ID" value="NZ_CM002299.1"/>
</dbReference>
<proteinExistence type="inferred from homology"/>
<reference evidence="6 7" key="1">
    <citation type="journal article" date="2007" name="Proc. Natl. Acad. Sci. U.S.A.">
        <title>Characterization of a marine gammaproteobacterium capable of aerobic anoxygenic photosynthesis.</title>
        <authorList>
            <person name="Fuchs B.M."/>
            <person name="Spring S."/>
            <person name="Teeling H."/>
            <person name="Quast C."/>
            <person name="Wulf J."/>
            <person name="Schattenhofer M."/>
            <person name="Yan S."/>
            <person name="Ferriera S."/>
            <person name="Johnson J."/>
            <person name="Glockner F.O."/>
            <person name="Amann R."/>
        </authorList>
    </citation>
    <scope>NUCLEOTIDE SEQUENCE [LARGE SCALE GENOMIC DNA]</scope>
    <source>
        <strain evidence="6">KT71</strain>
    </source>
</reference>
<dbReference type="InterPro" id="IPR013762">
    <property type="entry name" value="Integrase-like_cat_sf"/>
</dbReference>
<dbReference type="Pfam" id="PF22022">
    <property type="entry name" value="Phage_int_M"/>
    <property type="match status" value="1"/>
</dbReference>
<comment type="similarity">
    <text evidence="1">Belongs to the 'phage' integrase family.</text>
</comment>
<dbReference type="InterPro" id="IPR053876">
    <property type="entry name" value="Phage_int_M"/>
</dbReference>
<comment type="caution">
    <text evidence="6">The sequence shown here is derived from an EMBL/GenBank/DDBJ whole genome shotgun (WGS) entry which is preliminary data.</text>
</comment>
<dbReference type="AlphaFoldDB" id="A4A7S2"/>
<sequence length="412" mass="46915">MGGKSVALTPADCDRITRRGRHLDAEGLYLLVARGGSKNWIYRYQHEGRRRELGLGGYPAVSLAKARMRRDAARDQRQQGHDPLEVRDRQRAQLRAQMAAETAERERAAMTFLRVADEFIDNNAAGWTNRKHGQQWRNTLKTYAFPILGVVPVGEVTTDQVLQVLTPIWTEKTETAKRLQGRIERVLDYATTKGHREGDNPARWRGHLDNVLPRPGKVHRVEHQRALPYLEAPELAAKLTDVDTAAGRALLLTLLCATRTSETLEATWSEIDLDRKEWRIPAVRMKAGKEHRIPLCDAAVAVLKTQSVHQGERGDWVFPGQKRGKCLSNMAMTNVLKRTDWLERTSVHGLRSTFRDWVGEKTRYPERMAEVALAHQLTDKVQAAYFRADLMEQRREMMNEWAAFLGCDSVVA</sequence>
<keyword evidence="2" id="KW-0229">DNA integration</keyword>
<evidence type="ECO:0000256" key="4">
    <source>
        <dbReference type="ARBA" id="ARBA00023172"/>
    </source>
</evidence>
<dbReference type="HOGENOM" id="CLU_027562_0_2_6"/>
<accession>A4A7S2</accession>
<evidence type="ECO:0000313" key="6">
    <source>
        <dbReference type="EMBL" id="EAQ97717.1"/>
    </source>
</evidence>
<dbReference type="InterPro" id="IPR038488">
    <property type="entry name" value="Integrase_DNA-bd_sf"/>
</dbReference>
<dbReference type="Pfam" id="PF13356">
    <property type="entry name" value="Arm-DNA-bind_3"/>
    <property type="match status" value="1"/>
</dbReference>
<dbReference type="InterPro" id="IPR010998">
    <property type="entry name" value="Integrase_recombinase_N"/>
</dbReference>
<dbReference type="GO" id="GO:0003677">
    <property type="term" value="F:DNA binding"/>
    <property type="evidence" value="ECO:0007669"/>
    <property type="project" value="UniProtKB-KW"/>
</dbReference>
<dbReference type="PANTHER" id="PTHR30629:SF2">
    <property type="entry name" value="PROPHAGE INTEGRASE INTS-RELATED"/>
    <property type="match status" value="1"/>
</dbReference>
<dbReference type="Proteomes" id="UP000019205">
    <property type="component" value="Chromosome"/>
</dbReference>
<dbReference type="InterPro" id="IPR011010">
    <property type="entry name" value="DNA_brk_join_enz"/>
</dbReference>